<organism evidence="1">
    <name type="scientific">marine sediment metagenome</name>
    <dbReference type="NCBI Taxonomy" id="412755"/>
    <lineage>
        <taxon>unclassified sequences</taxon>
        <taxon>metagenomes</taxon>
        <taxon>ecological metagenomes</taxon>
    </lineage>
</organism>
<dbReference type="EMBL" id="LAZR01000290">
    <property type="protein sequence ID" value="KKN76773.1"/>
    <property type="molecule type" value="Genomic_DNA"/>
</dbReference>
<dbReference type="AlphaFoldDB" id="A0A0F9WEU1"/>
<reference evidence="1" key="1">
    <citation type="journal article" date="2015" name="Nature">
        <title>Complex archaea that bridge the gap between prokaryotes and eukaryotes.</title>
        <authorList>
            <person name="Spang A."/>
            <person name="Saw J.H."/>
            <person name="Jorgensen S.L."/>
            <person name="Zaremba-Niedzwiedzka K."/>
            <person name="Martijn J."/>
            <person name="Lind A.E."/>
            <person name="van Eijk R."/>
            <person name="Schleper C."/>
            <person name="Guy L."/>
            <person name="Ettema T.J."/>
        </authorList>
    </citation>
    <scope>NUCLEOTIDE SEQUENCE</scope>
</reference>
<comment type="caution">
    <text evidence="1">The sequence shown here is derived from an EMBL/GenBank/DDBJ whole genome shotgun (WGS) entry which is preliminary data.</text>
</comment>
<gene>
    <name evidence="1" type="ORF">LCGC14_0367440</name>
</gene>
<proteinExistence type="predicted"/>
<evidence type="ECO:0000313" key="1">
    <source>
        <dbReference type="EMBL" id="KKN76773.1"/>
    </source>
</evidence>
<name>A0A0F9WEU1_9ZZZZ</name>
<accession>A0A0F9WEU1</accession>
<protein>
    <submittedName>
        <fullName evidence="1">Uncharacterized protein</fullName>
    </submittedName>
</protein>
<sequence length="70" mass="8375">MATPGDWVVTFEFNQRPRRLETPFTEQWTFESLKEGFWLNADHQLCHEGQGHYWIPPSRIIMIEPQGKQM</sequence>